<dbReference type="EMBL" id="CAADFD010000116">
    <property type="protein sequence ID" value="VFJ66401.1"/>
    <property type="molecule type" value="Genomic_DNA"/>
</dbReference>
<protein>
    <submittedName>
        <fullName evidence="1">Uncharacterized protein</fullName>
    </submittedName>
</protein>
<dbReference type="AlphaFoldDB" id="A0A450TGX3"/>
<accession>A0A450TGX3</accession>
<gene>
    <name evidence="1" type="ORF">BECKFW1821B_GA0114236_11167</name>
</gene>
<reference evidence="1" key="1">
    <citation type="submission" date="2019-02" db="EMBL/GenBank/DDBJ databases">
        <authorList>
            <person name="Gruber-Vodicka R. H."/>
            <person name="Seah K. B. B."/>
        </authorList>
    </citation>
    <scope>NUCLEOTIDE SEQUENCE</scope>
    <source>
        <strain evidence="1">BECK_BZ106</strain>
    </source>
</reference>
<sequence length="66" mass="7439">MVRPRQRPSYERSDGTYVFSVDTFFIPVDPIYSCGFGCDSAALEARMNRGHRRLSPSEAVPQTNKA</sequence>
<name>A0A450TGX3_9GAMM</name>
<proteinExistence type="predicted"/>
<organism evidence="1">
    <name type="scientific">Candidatus Kentrum sp. FW</name>
    <dbReference type="NCBI Taxonomy" id="2126338"/>
    <lineage>
        <taxon>Bacteria</taxon>
        <taxon>Pseudomonadati</taxon>
        <taxon>Pseudomonadota</taxon>
        <taxon>Gammaproteobacteria</taxon>
        <taxon>Candidatus Kentrum</taxon>
    </lineage>
</organism>
<evidence type="ECO:0000313" key="1">
    <source>
        <dbReference type="EMBL" id="VFJ66401.1"/>
    </source>
</evidence>